<feature type="transmembrane region" description="Helical" evidence="7">
    <location>
        <begin position="309"/>
        <end position="337"/>
    </location>
</feature>
<keyword evidence="2" id="KW-1003">Cell membrane</keyword>
<evidence type="ECO:0000256" key="7">
    <source>
        <dbReference type="SAM" id="Phobius"/>
    </source>
</evidence>
<dbReference type="GO" id="GO:0022857">
    <property type="term" value="F:transmembrane transporter activity"/>
    <property type="evidence" value="ECO:0007669"/>
    <property type="project" value="TreeGrafter"/>
</dbReference>
<organism evidence="10">
    <name type="scientific">Candidatus Electrothrix aestuarii</name>
    <dbReference type="NCBI Taxonomy" id="3062594"/>
    <lineage>
        <taxon>Bacteria</taxon>
        <taxon>Pseudomonadati</taxon>
        <taxon>Thermodesulfobacteriota</taxon>
        <taxon>Desulfobulbia</taxon>
        <taxon>Desulfobulbales</taxon>
        <taxon>Desulfobulbaceae</taxon>
        <taxon>Candidatus Electrothrix</taxon>
    </lineage>
</organism>
<comment type="similarity">
    <text evidence="6">Belongs to the ABC-4 integral membrane protein family.</text>
</comment>
<dbReference type="Pfam" id="PF02687">
    <property type="entry name" value="FtsX"/>
    <property type="match status" value="1"/>
</dbReference>
<dbReference type="KEGG" id="eaj:Q3M24_23250"/>
<dbReference type="AlphaFoldDB" id="A0AAU8LVW6"/>
<dbReference type="InterPro" id="IPR050250">
    <property type="entry name" value="Macrolide_Exporter_MacB"/>
</dbReference>
<evidence type="ECO:0000256" key="2">
    <source>
        <dbReference type="ARBA" id="ARBA00022475"/>
    </source>
</evidence>
<evidence type="ECO:0000256" key="6">
    <source>
        <dbReference type="ARBA" id="ARBA00038076"/>
    </source>
</evidence>
<keyword evidence="5 7" id="KW-0472">Membrane</keyword>
<feature type="transmembrane region" description="Helical" evidence="7">
    <location>
        <begin position="52"/>
        <end position="72"/>
    </location>
</feature>
<reference evidence="10" key="1">
    <citation type="journal article" date="2024" name="Syst. Appl. Microbiol.">
        <title>First single-strain enrichments of Electrothrix cable bacteria, description of E. aestuarii sp. nov. and E. rattekaaiensis sp. nov., and proposal of a cable bacteria taxonomy following the rules of the SeqCode.</title>
        <authorList>
            <person name="Plum-Jensen L.E."/>
            <person name="Schramm A."/>
            <person name="Marshall I.P.G."/>
        </authorList>
    </citation>
    <scope>NUCLEOTIDE SEQUENCE</scope>
    <source>
        <strain evidence="10">Rat1</strain>
    </source>
</reference>
<dbReference type="Pfam" id="PF12704">
    <property type="entry name" value="MacB_PCD"/>
    <property type="match status" value="1"/>
</dbReference>
<feature type="transmembrane region" description="Helical" evidence="7">
    <location>
        <begin position="358"/>
        <end position="391"/>
    </location>
</feature>
<comment type="subcellular location">
    <subcellularLocation>
        <location evidence="1">Cell membrane</location>
        <topology evidence="1">Multi-pass membrane protein</topology>
    </subcellularLocation>
</comment>
<feature type="domain" description="ABC3 transporter permease C-terminal" evidence="8">
    <location>
        <begin position="316"/>
        <end position="429"/>
    </location>
</feature>
<dbReference type="EMBL" id="CP159373">
    <property type="protein sequence ID" value="XCN73150.1"/>
    <property type="molecule type" value="Genomic_DNA"/>
</dbReference>
<feature type="domain" description="MacB-like periplasmic core" evidence="9">
    <location>
        <begin position="51"/>
        <end position="278"/>
    </location>
</feature>
<dbReference type="PANTHER" id="PTHR30572:SF4">
    <property type="entry name" value="ABC TRANSPORTER PERMEASE YTRF"/>
    <property type="match status" value="1"/>
</dbReference>
<evidence type="ECO:0000313" key="10">
    <source>
        <dbReference type="EMBL" id="XCN73150.1"/>
    </source>
</evidence>
<evidence type="ECO:0000256" key="5">
    <source>
        <dbReference type="ARBA" id="ARBA00023136"/>
    </source>
</evidence>
<sequence>MILQLPNKPAPPDICAMAVSNNSSTPSKQGYRLRLLLKAAALSLLQQKLRSLLSILGIVCGIMAVVTVIAIGEGAEQETMRHIEQLGINNIYIRADQLSEEQQQHAKQRHSAGLQNSDRERLKQNNPFIRNTAGIRERTHNLIDLPQGLHPQLMECTASYAEILDIRMAQGRFISQTDTLRRQQVCVLGWQVAISLGQKGQLNQKIRIGEQLFLVIGILARQDALNTEQGKVTMHNLNNSIFFPLGTLEGDNEAEPLTELLIEVKQPNQVKPCAALLRRSLHMAHNGVNDFQLIIPLEMLAQARKIQGIFNLVFGIIGAITLFVGGIGIMNIMLANISERIHEIGLRRAVGARPEHILLQFLGEAVLLTLIGGLIGILCGILLSLCLGMLTGWPIGFSIPLLALPLGISLLTGLFFGIYPARKAAAMDPIQALGSRS</sequence>
<evidence type="ECO:0000256" key="4">
    <source>
        <dbReference type="ARBA" id="ARBA00022989"/>
    </source>
</evidence>
<dbReference type="GO" id="GO:0005886">
    <property type="term" value="C:plasma membrane"/>
    <property type="evidence" value="ECO:0007669"/>
    <property type="project" value="UniProtKB-SubCell"/>
</dbReference>
<dbReference type="InterPro" id="IPR025857">
    <property type="entry name" value="MacB_PCD"/>
</dbReference>
<feature type="transmembrane region" description="Helical" evidence="7">
    <location>
        <begin position="397"/>
        <end position="419"/>
    </location>
</feature>
<proteinExistence type="inferred from homology"/>
<dbReference type="PANTHER" id="PTHR30572">
    <property type="entry name" value="MEMBRANE COMPONENT OF TRANSPORTER-RELATED"/>
    <property type="match status" value="1"/>
</dbReference>
<evidence type="ECO:0000259" key="9">
    <source>
        <dbReference type="Pfam" id="PF12704"/>
    </source>
</evidence>
<protein>
    <submittedName>
        <fullName evidence="10">ABC transporter permease</fullName>
    </submittedName>
</protein>
<evidence type="ECO:0000259" key="8">
    <source>
        <dbReference type="Pfam" id="PF02687"/>
    </source>
</evidence>
<name>A0AAU8LVW6_9BACT</name>
<gene>
    <name evidence="10" type="ORF">Q3M24_23250</name>
</gene>
<evidence type="ECO:0000256" key="1">
    <source>
        <dbReference type="ARBA" id="ARBA00004651"/>
    </source>
</evidence>
<keyword evidence="4 7" id="KW-1133">Transmembrane helix</keyword>
<keyword evidence="3 7" id="KW-0812">Transmembrane</keyword>
<dbReference type="InterPro" id="IPR003838">
    <property type="entry name" value="ABC3_permease_C"/>
</dbReference>
<evidence type="ECO:0000256" key="3">
    <source>
        <dbReference type="ARBA" id="ARBA00022692"/>
    </source>
</evidence>
<reference evidence="10" key="2">
    <citation type="submission" date="2024-06" db="EMBL/GenBank/DDBJ databases">
        <authorList>
            <person name="Plum-Jensen L.E."/>
            <person name="Schramm A."/>
            <person name="Marshall I.P.G."/>
        </authorList>
    </citation>
    <scope>NUCLEOTIDE SEQUENCE</scope>
    <source>
        <strain evidence="10">Rat1</strain>
    </source>
</reference>
<accession>A0AAU8LVW6</accession>